<name>A0ABV7TCU1_9RHOB</name>
<evidence type="ECO:0000256" key="1">
    <source>
        <dbReference type="SAM" id="SignalP"/>
    </source>
</evidence>
<feature type="domain" description="SnoaL-like" evidence="2">
    <location>
        <begin position="176"/>
        <end position="266"/>
    </location>
</feature>
<dbReference type="InterPro" id="IPR032710">
    <property type="entry name" value="NTF2-like_dom_sf"/>
</dbReference>
<dbReference type="EMBL" id="JBHRXI010000002">
    <property type="protein sequence ID" value="MFC3612829.1"/>
    <property type="molecule type" value="Genomic_DNA"/>
</dbReference>
<organism evidence="3 4">
    <name type="scientific">Lutimaribacter marinistellae</name>
    <dbReference type="NCBI Taxonomy" id="1820329"/>
    <lineage>
        <taxon>Bacteria</taxon>
        <taxon>Pseudomonadati</taxon>
        <taxon>Pseudomonadota</taxon>
        <taxon>Alphaproteobacteria</taxon>
        <taxon>Rhodobacterales</taxon>
        <taxon>Roseobacteraceae</taxon>
        <taxon>Lutimaribacter</taxon>
    </lineage>
</organism>
<protein>
    <submittedName>
        <fullName evidence="3">Nuclear transport factor 2 family protein</fullName>
    </submittedName>
</protein>
<dbReference type="Gene3D" id="3.10.450.50">
    <property type="match status" value="2"/>
</dbReference>
<accession>A0ABV7TCU1</accession>
<evidence type="ECO:0000313" key="3">
    <source>
        <dbReference type="EMBL" id="MFC3612829.1"/>
    </source>
</evidence>
<comment type="caution">
    <text evidence="3">The sequence shown here is derived from an EMBL/GenBank/DDBJ whole genome shotgun (WGS) entry which is preliminary data.</text>
</comment>
<keyword evidence="4" id="KW-1185">Reference proteome</keyword>
<dbReference type="Proteomes" id="UP001595629">
    <property type="component" value="Unassembled WGS sequence"/>
</dbReference>
<keyword evidence="1" id="KW-0732">Signal</keyword>
<dbReference type="InterPro" id="IPR037401">
    <property type="entry name" value="SnoaL-like"/>
</dbReference>
<sequence>MRTTVLAALALSGLTATAATTAPADHEYLTVHPAELPRTDANIATLDRIFEAIFARDWNAMRALYSDNYVQHSLYMEDGKEGVIDLFRGLDYNQMVYEPVLRIAEGPYVTMMSKLKFNAGAPMMVAIDLNFIRDGQSREHWDILMPVKDAEKAFGIALETQPEPQDVVDQNKLRVADFINTVFNASGADKVRDFVSGDYVQHGTGGDGPDALIEDVKTRFVGAEVDIKRIIGQNDLVLAHSRVFIGGKQFARADIWRLRDGMMVEHWAAMEPVPTEYRNPNSMF</sequence>
<dbReference type="Pfam" id="PF12680">
    <property type="entry name" value="SnoaL_2"/>
    <property type="match status" value="2"/>
</dbReference>
<dbReference type="SUPFAM" id="SSF54427">
    <property type="entry name" value="NTF2-like"/>
    <property type="match status" value="2"/>
</dbReference>
<feature type="signal peptide" evidence="1">
    <location>
        <begin position="1"/>
        <end position="18"/>
    </location>
</feature>
<proteinExistence type="predicted"/>
<reference evidence="4" key="1">
    <citation type="journal article" date="2019" name="Int. J. Syst. Evol. Microbiol.">
        <title>The Global Catalogue of Microorganisms (GCM) 10K type strain sequencing project: providing services to taxonomists for standard genome sequencing and annotation.</title>
        <authorList>
            <consortium name="The Broad Institute Genomics Platform"/>
            <consortium name="The Broad Institute Genome Sequencing Center for Infectious Disease"/>
            <person name="Wu L."/>
            <person name="Ma J."/>
        </authorList>
    </citation>
    <scope>NUCLEOTIDE SEQUENCE [LARGE SCALE GENOMIC DNA]</scope>
    <source>
        <strain evidence="4">KCTC 42911</strain>
    </source>
</reference>
<feature type="chain" id="PRO_5045848786" evidence="1">
    <location>
        <begin position="19"/>
        <end position="284"/>
    </location>
</feature>
<evidence type="ECO:0000313" key="4">
    <source>
        <dbReference type="Proteomes" id="UP001595629"/>
    </source>
</evidence>
<dbReference type="RefSeq" id="WP_386734019.1">
    <property type="nucleotide sequence ID" value="NZ_JBHRXI010000002.1"/>
</dbReference>
<evidence type="ECO:0000259" key="2">
    <source>
        <dbReference type="Pfam" id="PF12680"/>
    </source>
</evidence>
<gene>
    <name evidence="3" type="ORF">ACFORG_03565</name>
</gene>
<feature type="domain" description="SnoaL-like" evidence="2">
    <location>
        <begin position="47"/>
        <end position="136"/>
    </location>
</feature>